<comment type="caution">
    <text evidence="2">The sequence shown here is derived from an EMBL/GenBank/DDBJ whole genome shotgun (WGS) entry which is preliminary data.</text>
</comment>
<sequence>MSQAQNKRQAQAECIIAQFAPLTDNPHDTRHEAIRQHQRNTYQRALAAAKQRGLNITAAHKAALQCLKNNLAAYTSSQQQAPFLENPKKPFSEIPEIAA</sequence>
<dbReference type="Proteomes" id="UP000003009">
    <property type="component" value="Unassembled WGS sequence"/>
</dbReference>
<evidence type="ECO:0000313" key="2">
    <source>
        <dbReference type="EMBL" id="EEP67748.1"/>
    </source>
</evidence>
<protein>
    <submittedName>
        <fullName evidence="2">Uncharacterized protein</fullName>
    </submittedName>
</protein>
<evidence type="ECO:0000256" key="1">
    <source>
        <dbReference type="SAM" id="MobiDB-lite"/>
    </source>
</evidence>
<dbReference type="STRING" id="629741.GCWU000324_01998"/>
<dbReference type="HOGENOM" id="CLU_2316546_0_0_4"/>
<dbReference type="AlphaFoldDB" id="C4GIX6"/>
<feature type="region of interest" description="Disordered" evidence="1">
    <location>
        <begin position="79"/>
        <end position="99"/>
    </location>
</feature>
<evidence type="ECO:0000313" key="3">
    <source>
        <dbReference type="Proteomes" id="UP000003009"/>
    </source>
</evidence>
<name>C4GIX6_9NEIS</name>
<dbReference type="EMBL" id="ACJW02000003">
    <property type="protein sequence ID" value="EEP67748.1"/>
    <property type="molecule type" value="Genomic_DNA"/>
</dbReference>
<gene>
    <name evidence="2" type="ORF">GCWU000324_01998</name>
</gene>
<accession>C4GIX6</accession>
<dbReference type="GeneID" id="84906036"/>
<reference evidence="2" key="1">
    <citation type="submission" date="2009-04" db="EMBL/GenBank/DDBJ databases">
        <authorList>
            <person name="Weinstock G."/>
            <person name="Sodergren E."/>
            <person name="Clifton S."/>
            <person name="Fulton L."/>
            <person name="Fulton B."/>
            <person name="Courtney L."/>
            <person name="Fronick C."/>
            <person name="Harrison M."/>
            <person name="Strong C."/>
            <person name="Farmer C."/>
            <person name="Delahaunty K."/>
            <person name="Markovic C."/>
            <person name="Hall O."/>
            <person name="Minx P."/>
            <person name="Tomlinson C."/>
            <person name="Mitreva M."/>
            <person name="Nelson J."/>
            <person name="Hou S."/>
            <person name="Wollam A."/>
            <person name="Pepin K.H."/>
            <person name="Johnson M."/>
            <person name="Bhonagiri V."/>
            <person name="Nash W.E."/>
            <person name="Warren W."/>
            <person name="Chinwalla A."/>
            <person name="Mardis E.R."/>
            <person name="Wilson R.K."/>
        </authorList>
    </citation>
    <scope>NUCLEOTIDE SEQUENCE [LARGE SCALE GENOMIC DNA]</scope>
    <source>
        <strain evidence="2">ATCC 51147</strain>
    </source>
</reference>
<dbReference type="RefSeq" id="WP_003796856.1">
    <property type="nucleotide sequence ID" value="NZ_GG665872.1"/>
</dbReference>
<keyword evidence="3" id="KW-1185">Reference proteome</keyword>
<proteinExistence type="predicted"/>
<organism evidence="2 3">
    <name type="scientific">Kingella oralis ATCC 51147</name>
    <dbReference type="NCBI Taxonomy" id="629741"/>
    <lineage>
        <taxon>Bacteria</taxon>
        <taxon>Pseudomonadati</taxon>
        <taxon>Pseudomonadota</taxon>
        <taxon>Betaproteobacteria</taxon>
        <taxon>Neisseriales</taxon>
        <taxon>Neisseriaceae</taxon>
        <taxon>Kingella</taxon>
    </lineage>
</organism>